<proteinExistence type="predicted"/>
<dbReference type="EC" id="3.1.3.-" evidence="3"/>
<organism evidence="3 4">
    <name type="scientific">Plantactinospora sonchi</name>
    <dbReference type="NCBI Taxonomy" id="1544735"/>
    <lineage>
        <taxon>Bacteria</taxon>
        <taxon>Bacillati</taxon>
        <taxon>Actinomycetota</taxon>
        <taxon>Actinomycetes</taxon>
        <taxon>Micromonosporales</taxon>
        <taxon>Micromonosporaceae</taxon>
        <taxon>Plantactinospora</taxon>
    </lineage>
</organism>
<feature type="compositionally biased region" description="Basic residues" evidence="2">
    <location>
        <begin position="184"/>
        <end position="193"/>
    </location>
</feature>
<evidence type="ECO:0000313" key="4">
    <source>
        <dbReference type="Proteomes" id="UP001332243"/>
    </source>
</evidence>
<accession>A0ABU7RRH9</accession>
<dbReference type="RefSeq" id="WP_331214225.1">
    <property type="nucleotide sequence ID" value="NZ_JAZGQK010000008.1"/>
</dbReference>
<dbReference type="GO" id="GO:0016787">
    <property type="term" value="F:hydrolase activity"/>
    <property type="evidence" value="ECO:0007669"/>
    <property type="project" value="UniProtKB-KW"/>
</dbReference>
<gene>
    <name evidence="3" type="ORF">V1633_11405</name>
</gene>
<keyword evidence="1 3" id="KW-0378">Hydrolase</keyword>
<dbReference type="Pfam" id="PF00300">
    <property type="entry name" value="His_Phos_1"/>
    <property type="match status" value="1"/>
</dbReference>
<name>A0ABU7RRH9_9ACTN</name>
<evidence type="ECO:0000313" key="3">
    <source>
        <dbReference type="EMBL" id="MEE6259094.1"/>
    </source>
</evidence>
<dbReference type="SUPFAM" id="SSF53254">
    <property type="entry name" value="Phosphoglycerate mutase-like"/>
    <property type="match status" value="1"/>
</dbReference>
<evidence type="ECO:0000256" key="2">
    <source>
        <dbReference type="SAM" id="MobiDB-lite"/>
    </source>
</evidence>
<dbReference type="EMBL" id="JAZGQK010000008">
    <property type="protein sequence ID" value="MEE6259094.1"/>
    <property type="molecule type" value="Genomic_DNA"/>
</dbReference>
<keyword evidence="4" id="KW-1185">Reference proteome</keyword>
<reference evidence="3 4" key="1">
    <citation type="submission" date="2024-01" db="EMBL/GenBank/DDBJ databases">
        <title>Genome insights into Plantactinospora sonchi sp. nov.</title>
        <authorList>
            <person name="Wang L."/>
        </authorList>
    </citation>
    <scope>NUCLEOTIDE SEQUENCE [LARGE SCALE GENOMIC DNA]</scope>
    <source>
        <strain evidence="3 4">NEAU-QY2</strain>
    </source>
</reference>
<dbReference type="Gene3D" id="3.40.50.1240">
    <property type="entry name" value="Phosphoglycerate mutase-like"/>
    <property type="match status" value="1"/>
</dbReference>
<protein>
    <submittedName>
        <fullName evidence="3">Histidine phosphatase family protein</fullName>
        <ecNumber evidence="3">3.1.3.-</ecNumber>
    </submittedName>
</protein>
<dbReference type="InterPro" id="IPR029033">
    <property type="entry name" value="His_PPase_superfam"/>
</dbReference>
<dbReference type="PANTHER" id="PTHR46517">
    <property type="entry name" value="FRUCTOSE-2,6-BISPHOSPHATASE TIGAR"/>
    <property type="match status" value="1"/>
</dbReference>
<sequence length="201" mass="22621">MAVDIVYETPAVTTDDEAGIATGWLPGQLSEYGRRAAHELGARRRTNGLNIVFCSDLPRAVETVQIAFPLRELPVHFDTRLRECDYGRLTGAPVSEIAELRLRHLDEPFPGGQSYRQVVEQTIGFLRDLSAAWNGARVLVVAHSANRWALEHLLNGADLADLLRSPDEWQPGWSYRLPSDWRRRNPRPARHQPGRPTRQGG</sequence>
<feature type="region of interest" description="Disordered" evidence="2">
    <location>
        <begin position="179"/>
        <end position="201"/>
    </location>
</feature>
<dbReference type="InterPro" id="IPR013078">
    <property type="entry name" value="His_Pase_superF_clade-1"/>
</dbReference>
<dbReference type="Proteomes" id="UP001332243">
    <property type="component" value="Unassembled WGS sequence"/>
</dbReference>
<dbReference type="PANTHER" id="PTHR46517:SF1">
    <property type="entry name" value="FRUCTOSE-2,6-BISPHOSPHATASE TIGAR"/>
    <property type="match status" value="1"/>
</dbReference>
<dbReference type="CDD" id="cd07067">
    <property type="entry name" value="HP_PGM_like"/>
    <property type="match status" value="1"/>
</dbReference>
<comment type="caution">
    <text evidence="3">The sequence shown here is derived from an EMBL/GenBank/DDBJ whole genome shotgun (WGS) entry which is preliminary data.</text>
</comment>
<evidence type="ECO:0000256" key="1">
    <source>
        <dbReference type="ARBA" id="ARBA00022801"/>
    </source>
</evidence>
<dbReference type="InterPro" id="IPR051695">
    <property type="entry name" value="Phosphoglycerate_Mutase"/>
</dbReference>